<dbReference type="KEGG" id="dci:103514949"/>
<gene>
    <name evidence="3" type="primary">LOC103514949</name>
</gene>
<feature type="compositionally biased region" description="Acidic residues" evidence="1">
    <location>
        <begin position="547"/>
        <end position="561"/>
    </location>
</feature>
<sequence length="709" mass="80451">MAVSTRGVGKSNDLSDEDITRGLRLKLYLDGMRVLRLLRTIYAQDEFRGKRESVGEIEELNEKVRLGLRMSKNIKDHHDTNEHKHYIVIRANIDKAFKAVDTNLKKLHVYTSRTIPKLKFTSGLPQLVSRAATTYRNYWSSVGDIVSRELRVFGSKFVSSYRSVFTNYQFIDAPELPDRLVQMWNSAPQLADPLLNGGDRYFGAKDTVGPALKEYERETAEEVKANNPGVRNNVKKLAEKTDAFVHNELSTMSNVAQQSLSLLNTCITISKDLKRLAKSGGAGLEKSQAQFETLQRCIQLSKILDVPGINHPLEIINRNKLYDVDFDDKDDLELMDDEENADDEKKEDDLPDNAPSKNNADGSPDKDNKDKATTGDENTDDDKKKDDDLPENGNNNADSNPKKDKKDQGTTDNNPNTLDEKDKEPKDTADKHLGDINLNKDEKVKATTDNNPNTLGEKDKVPKDTADKHLDNQPDNAHNNADSNPDKDKKDKTTTDNNPDTLDEKDNKDEVTLHPKDPTNKLPKDTADQHHNDEISSDDYKHLEKYLDDDDDDEESDIDNDDPTKRHGNENKIKEGHKDTDENDKKDKTDKNDKKEGTDKNDQLDNLDKKEENDNNKEAEENNEDEYEEVEDSPNGPVKRKKKVSKKEIPKDNEDQTAEGANNDPKSLERKPEQETGKENIDSDKNDSINKETDKLSQHRLKMKGMMVQ</sequence>
<name>A0A1S4EID8_DIACI</name>
<dbReference type="GeneID" id="103514949"/>
<feature type="compositionally biased region" description="Basic and acidic residues" evidence="1">
    <location>
        <begin position="562"/>
        <end position="620"/>
    </location>
</feature>
<dbReference type="AlphaFoldDB" id="A0A1S4EID8"/>
<feature type="compositionally biased region" description="Basic and acidic residues" evidence="1">
    <location>
        <begin position="502"/>
        <end position="546"/>
    </location>
</feature>
<feature type="compositionally biased region" description="Basic and acidic residues" evidence="1">
    <location>
        <begin position="400"/>
        <end position="409"/>
    </location>
</feature>
<evidence type="ECO:0000256" key="1">
    <source>
        <dbReference type="SAM" id="MobiDB-lite"/>
    </source>
</evidence>
<evidence type="ECO:0000313" key="2">
    <source>
        <dbReference type="Proteomes" id="UP000079169"/>
    </source>
</evidence>
<feature type="compositionally biased region" description="Basic and acidic residues" evidence="1">
    <location>
        <begin position="363"/>
        <end position="374"/>
    </location>
</feature>
<feature type="region of interest" description="Disordered" evidence="1">
    <location>
        <begin position="338"/>
        <end position="709"/>
    </location>
</feature>
<evidence type="ECO:0000313" key="3">
    <source>
        <dbReference type="RefSeq" id="XP_017301923.2"/>
    </source>
</evidence>
<dbReference type="PaxDb" id="121845-A0A1S4EID8"/>
<feature type="compositionally biased region" description="Basic and acidic residues" evidence="1">
    <location>
        <begin position="456"/>
        <end position="472"/>
    </location>
</feature>
<feature type="compositionally biased region" description="Basic and acidic residues" evidence="1">
    <location>
        <begin position="418"/>
        <end position="446"/>
    </location>
</feature>
<feature type="compositionally biased region" description="Acidic residues" evidence="1">
    <location>
        <begin position="621"/>
        <end position="632"/>
    </location>
</feature>
<feature type="compositionally biased region" description="Basic and acidic residues" evidence="1">
    <location>
        <begin position="666"/>
        <end position="697"/>
    </location>
</feature>
<dbReference type="Proteomes" id="UP000079169">
    <property type="component" value="Unplaced"/>
</dbReference>
<feature type="compositionally biased region" description="Basic and acidic residues" evidence="1">
    <location>
        <begin position="484"/>
        <end position="494"/>
    </location>
</feature>
<reference evidence="3" key="1">
    <citation type="submission" date="2025-08" db="UniProtKB">
        <authorList>
            <consortium name="RefSeq"/>
        </authorList>
    </citation>
    <scope>IDENTIFICATION</scope>
</reference>
<keyword evidence="2" id="KW-1185">Reference proteome</keyword>
<dbReference type="STRING" id="121845.A0A1S4EID8"/>
<proteinExistence type="predicted"/>
<feature type="compositionally biased region" description="Polar residues" evidence="1">
    <location>
        <begin position="473"/>
        <end position="483"/>
    </location>
</feature>
<dbReference type="RefSeq" id="XP_017301923.2">
    <property type="nucleotide sequence ID" value="XM_017446434.2"/>
</dbReference>
<accession>A0A1S4EID8</accession>
<protein>
    <submittedName>
        <fullName evidence="3">Uncharacterized protein PF11_0213-like</fullName>
    </submittedName>
</protein>
<organism evidence="2 3">
    <name type="scientific">Diaphorina citri</name>
    <name type="common">Asian citrus psyllid</name>
    <dbReference type="NCBI Taxonomy" id="121845"/>
    <lineage>
        <taxon>Eukaryota</taxon>
        <taxon>Metazoa</taxon>
        <taxon>Ecdysozoa</taxon>
        <taxon>Arthropoda</taxon>
        <taxon>Hexapoda</taxon>
        <taxon>Insecta</taxon>
        <taxon>Pterygota</taxon>
        <taxon>Neoptera</taxon>
        <taxon>Paraneoptera</taxon>
        <taxon>Hemiptera</taxon>
        <taxon>Sternorrhyncha</taxon>
        <taxon>Psylloidea</taxon>
        <taxon>Psyllidae</taxon>
        <taxon>Diaphorininae</taxon>
        <taxon>Diaphorina</taxon>
    </lineage>
</organism>